<evidence type="ECO:0000313" key="2">
    <source>
        <dbReference type="EMBL" id="MBC1487261.1"/>
    </source>
</evidence>
<protein>
    <submittedName>
        <fullName evidence="2">Helix-turn-helix domain-containing protein</fullName>
    </submittedName>
</protein>
<name>A0A7X1C7I2_LISSE</name>
<dbReference type="GO" id="GO:0003677">
    <property type="term" value="F:DNA binding"/>
    <property type="evidence" value="ECO:0007669"/>
    <property type="project" value="InterPro"/>
</dbReference>
<dbReference type="InterPro" id="IPR001387">
    <property type="entry name" value="Cro/C1-type_HTH"/>
</dbReference>
<dbReference type="Proteomes" id="UP000523362">
    <property type="component" value="Unassembled WGS sequence"/>
</dbReference>
<dbReference type="InterPro" id="IPR010982">
    <property type="entry name" value="Lambda_DNA-bd_dom_sf"/>
</dbReference>
<dbReference type="EMBL" id="JAARRG010000013">
    <property type="protein sequence ID" value="MBC1487261.1"/>
    <property type="molecule type" value="Genomic_DNA"/>
</dbReference>
<dbReference type="PANTHER" id="PTHR37038:SF13">
    <property type="entry name" value="HTH CRO_C1-TYPE DOMAIN-CONTAINING PROTEIN"/>
    <property type="match status" value="1"/>
</dbReference>
<comment type="caution">
    <text evidence="2">The sequence shown here is derived from an EMBL/GenBank/DDBJ whole genome shotgun (WGS) entry which is preliminary data.</text>
</comment>
<feature type="domain" description="HTH cro/C1-type" evidence="1">
    <location>
        <begin position="8"/>
        <end position="61"/>
    </location>
</feature>
<accession>A0A7X1C7I2</accession>
<dbReference type="Gene3D" id="1.25.40.10">
    <property type="entry name" value="Tetratricopeptide repeat domain"/>
    <property type="match status" value="1"/>
</dbReference>
<dbReference type="InterPro" id="IPR011990">
    <property type="entry name" value="TPR-like_helical_dom_sf"/>
</dbReference>
<dbReference type="PANTHER" id="PTHR37038">
    <property type="entry name" value="TRANSCRIPTIONAL REGULATOR-RELATED"/>
    <property type="match status" value="1"/>
</dbReference>
<dbReference type="SUPFAM" id="SSF47413">
    <property type="entry name" value="lambda repressor-like DNA-binding domains"/>
    <property type="match status" value="1"/>
</dbReference>
<dbReference type="InterPro" id="IPR053163">
    <property type="entry name" value="HTH-type_regulator_Rgg"/>
</dbReference>
<dbReference type="Pfam" id="PF01381">
    <property type="entry name" value="HTH_3"/>
    <property type="match status" value="1"/>
</dbReference>
<reference evidence="2 3" key="1">
    <citation type="submission" date="2020-03" db="EMBL/GenBank/DDBJ databases">
        <title>Soil Listeria distribution.</title>
        <authorList>
            <person name="Liao J."/>
            <person name="Wiedmann M."/>
        </authorList>
    </citation>
    <scope>NUCLEOTIDE SEQUENCE [LARGE SCALE GENOMIC DNA]</scope>
    <source>
        <strain evidence="2 3">FSL L7-1560</strain>
    </source>
</reference>
<sequence length="290" mass="34083">MKTVGETIKEIRTSKNLTMESLCSETLSLSTIKRIENDTINTSFINLENILIKLNISFDEFTYIRNNYNLSTKKQLIFEFRELTSVSVDIEQIKTLISKYKSYLDDNSDNEINNYLKFLKALLVINQTTKLGEATPLVESIWVSLENLDNWYWNDIQILSNIFFIFPMNEAESIVELLLERIKKYDTFNNSDRLYIALMLNYIQVLLLNNNFKKAYQLVDKAILYAKDKKLYLHWANAIAKKGIIEKKLGYPKADTYITEAKQILKVIQEPKYIEDLNRDIKHFCMHIPK</sequence>
<dbReference type="SMART" id="SM00530">
    <property type="entry name" value="HTH_XRE"/>
    <property type="match status" value="1"/>
</dbReference>
<dbReference type="RefSeq" id="WP_185384148.1">
    <property type="nucleotide sequence ID" value="NZ_JAARRG010000013.1"/>
</dbReference>
<gene>
    <name evidence="2" type="ORF">HB897_13585</name>
</gene>
<evidence type="ECO:0000313" key="3">
    <source>
        <dbReference type="Proteomes" id="UP000523362"/>
    </source>
</evidence>
<dbReference type="InterPro" id="IPR010057">
    <property type="entry name" value="Transcription_activator_Rgg_C"/>
</dbReference>
<evidence type="ECO:0000259" key="1">
    <source>
        <dbReference type="PROSITE" id="PS50943"/>
    </source>
</evidence>
<proteinExistence type="predicted"/>
<dbReference type="AlphaFoldDB" id="A0A7X1C7I2"/>
<dbReference type="PROSITE" id="PS50943">
    <property type="entry name" value="HTH_CROC1"/>
    <property type="match status" value="1"/>
</dbReference>
<dbReference type="CDD" id="cd00093">
    <property type="entry name" value="HTH_XRE"/>
    <property type="match status" value="1"/>
</dbReference>
<organism evidence="2 3">
    <name type="scientific">Listeria seeligeri</name>
    <dbReference type="NCBI Taxonomy" id="1640"/>
    <lineage>
        <taxon>Bacteria</taxon>
        <taxon>Bacillati</taxon>
        <taxon>Bacillota</taxon>
        <taxon>Bacilli</taxon>
        <taxon>Bacillales</taxon>
        <taxon>Listeriaceae</taxon>
        <taxon>Listeria</taxon>
    </lineage>
</organism>
<dbReference type="Pfam" id="PF21259">
    <property type="entry name" value="Rgg_C"/>
    <property type="match status" value="1"/>
</dbReference>